<dbReference type="Gene3D" id="3.40.630.30">
    <property type="match status" value="1"/>
</dbReference>
<dbReference type="EMBL" id="JBHUMJ010000002">
    <property type="protein sequence ID" value="MFD2700409.1"/>
    <property type="molecule type" value="Genomic_DNA"/>
</dbReference>
<accession>A0ABW5SMH0</accession>
<dbReference type="InterPro" id="IPR016181">
    <property type="entry name" value="Acyl_CoA_acyltransferase"/>
</dbReference>
<dbReference type="InterPro" id="IPR000182">
    <property type="entry name" value="GNAT_dom"/>
</dbReference>
<keyword evidence="2 4" id="KW-0012">Acyltransferase</keyword>
<dbReference type="SUPFAM" id="SSF55729">
    <property type="entry name" value="Acyl-CoA N-acyltransferases (Nat)"/>
    <property type="match status" value="1"/>
</dbReference>
<comment type="caution">
    <text evidence="4">The sequence shown here is derived from an EMBL/GenBank/DDBJ whole genome shotgun (WGS) entry which is preliminary data.</text>
</comment>
<proteinExistence type="predicted"/>
<dbReference type="GO" id="GO:0016746">
    <property type="term" value="F:acyltransferase activity"/>
    <property type="evidence" value="ECO:0007669"/>
    <property type="project" value="UniProtKB-KW"/>
</dbReference>
<dbReference type="InterPro" id="IPR050680">
    <property type="entry name" value="YpeA/RimI_acetyltransf"/>
</dbReference>
<protein>
    <submittedName>
        <fullName evidence="4">GNAT family N-acetyltransferase</fullName>
        <ecNumber evidence="4">2.3.1.-</ecNumber>
    </submittedName>
</protein>
<dbReference type="PROSITE" id="PS51186">
    <property type="entry name" value="GNAT"/>
    <property type="match status" value="1"/>
</dbReference>
<dbReference type="Pfam" id="PF00583">
    <property type="entry name" value="Acetyltransf_1"/>
    <property type="match status" value="1"/>
</dbReference>
<sequence length="202" mass="23735">MMESINIVRMTELREQQLQQAADVYVNSYYNELTSMSKDKMMLKRIIKESFVVDQFYAAIIEGQVVGIMAYSTSITRSQYFDKEFLKSILGNVQGSVVHYFLAKQFHIPAPIYRDECYLEAVATDPMYRGRGIATSMLLHLIHHLPYRVFKLEVVDTNHAARSIYEKHGFHIYKAVKQRWFRNRLGFNEKLYMVRTVDEPTI</sequence>
<evidence type="ECO:0000256" key="2">
    <source>
        <dbReference type="ARBA" id="ARBA00023315"/>
    </source>
</evidence>
<gene>
    <name evidence="4" type="ORF">ACFSVM_07990</name>
</gene>
<evidence type="ECO:0000256" key="1">
    <source>
        <dbReference type="ARBA" id="ARBA00022679"/>
    </source>
</evidence>
<evidence type="ECO:0000259" key="3">
    <source>
        <dbReference type="PROSITE" id="PS51186"/>
    </source>
</evidence>
<dbReference type="RefSeq" id="WP_379261291.1">
    <property type="nucleotide sequence ID" value="NZ_JBHUMJ010000002.1"/>
</dbReference>
<dbReference type="EC" id="2.3.1.-" evidence="4"/>
<dbReference type="CDD" id="cd04301">
    <property type="entry name" value="NAT_SF"/>
    <property type="match status" value="1"/>
</dbReference>
<name>A0ABW5SMH0_9BACL</name>
<dbReference type="PANTHER" id="PTHR43420">
    <property type="entry name" value="ACETYLTRANSFERASE"/>
    <property type="match status" value="1"/>
</dbReference>
<evidence type="ECO:0000313" key="4">
    <source>
        <dbReference type="EMBL" id="MFD2700409.1"/>
    </source>
</evidence>
<organism evidence="4 5">
    <name type="scientific">Paenibacillus shunpengii</name>
    <dbReference type="NCBI Taxonomy" id="2054424"/>
    <lineage>
        <taxon>Bacteria</taxon>
        <taxon>Bacillati</taxon>
        <taxon>Bacillota</taxon>
        <taxon>Bacilli</taxon>
        <taxon>Bacillales</taxon>
        <taxon>Paenibacillaceae</taxon>
        <taxon>Paenibacillus</taxon>
    </lineage>
</organism>
<feature type="domain" description="N-acetyltransferase" evidence="3">
    <location>
        <begin position="31"/>
        <end position="198"/>
    </location>
</feature>
<dbReference type="PANTHER" id="PTHR43420:SF44">
    <property type="entry name" value="ACETYLTRANSFERASE YPEA"/>
    <property type="match status" value="1"/>
</dbReference>
<keyword evidence="1 4" id="KW-0808">Transferase</keyword>
<evidence type="ECO:0000313" key="5">
    <source>
        <dbReference type="Proteomes" id="UP001597540"/>
    </source>
</evidence>
<keyword evidence="5" id="KW-1185">Reference proteome</keyword>
<dbReference type="Proteomes" id="UP001597540">
    <property type="component" value="Unassembled WGS sequence"/>
</dbReference>
<reference evidence="5" key="1">
    <citation type="journal article" date="2019" name="Int. J. Syst. Evol. Microbiol.">
        <title>The Global Catalogue of Microorganisms (GCM) 10K type strain sequencing project: providing services to taxonomists for standard genome sequencing and annotation.</title>
        <authorList>
            <consortium name="The Broad Institute Genomics Platform"/>
            <consortium name="The Broad Institute Genome Sequencing Center for Infectious Disease"/>
            <person name="Wu L."/>
            <person name="Ma J."/>
        </authorList>
    </citation>
    <scope>NUCLEOTIDE SEQUENCE [LARGE SCALE GENOMIC DNA]</scope>
    <source>
        <strain evidence="5">KCTC 33849</strain>
    </source>
</reference>